<dbReference type="PROSITE" id="PS00233">
    <property type="entry name" value="CHIT_BIND_RR_1"/>
    <property type="match status" value="1"/>
</dbReference>
<evidence type="ECO:0000256" key="1">
    <source>
        <dbReference type="ARBA" id="ARBA00022460"/>
    </source>
</evidence>
<keyword evidence="3" id="KW-0732">Signal</keyword>
<evidence type="ECO:0000256" key="3">
    <source>
        <dbReference type="SAM" id="SignalP"/>
    </source>
</evidence>
<dbReference type="PANTHER" id="PTHR12236:SF86">
    <property type="entry name" value="CCP84AC-RELATED"/>
    <property type="match status" value="1"/>
</dbReference>
<evidence type="ECO:0008006" key="5">
    <source>
        <dbReference type="Google" id="ProtNLM"/>
    </source>
</evidence>
<feature type="chain" id="PRO_5008583721" description="Cuticle protein" evidence="3">
    <location>
        <begin position="18"/>
        <end position="175"/>
    </location>
</feature>
<dbReference type="PANTHER" id="PTHR12236">
    <property type="entry name" value="STRUCTURAL CONTITUENT OF CUTICLE"/>
    <property type="match status" value="1"/>
</dbReference>
<dbReference type="InterPro" id="IPR051217">
    <property type="entry name" value="Insect_Cuticle_Struc_Prot"/>
</dbReference>
<protein>
    <recommendedName>
        <fullName evidence="5">Cuticle protein</fullName>
    </recommendedName>
</protein>
<dbReference type="GO" id="GO:0005615">
    <property type="term" value="C:extracellular space"/>
    <property type="evidence" value="ECO:0007669"/>
    <property type="project" value="TreeGrafter"/>
</dbReference>
<accession>A0A1B6GPC6</accession>
<dbReference type="Pfam" id="PF00379">
    <property type="entry name" value="Chitin_bind_4"/>
    <property type="match status" value="1"/>
</dbReference>
<organism evidence="4">
    <name type="scientific">Cuerna arida</name>
    <dbReference type="NCBI Taxonomy" id="1464854"/>
    <lineage>
        <taxon>Eukaryota</taxon>
        <taxon>Metazoa</taxon>
        <taxon>Ecdysozoa</taxon>
        <taxon>Arthropoda</taxon>
        <taxon>Hexapoda</taxon>
        <taxon>Insecta</taxon>
        <taxon>Pterygota</taxon>
        <taxon>Neoptera</taxon>
        <taxon>Paraneoptera</taxon>
        <taxon>Hemiptera</taxon>
        <taxon>Auchenorrhyncha</taxon>
        <taxon>Membracoidea</taxon>
        <taxon>Cicadellidae</taxon>
        <taxon>Cicadellinae</taxon>
        <taxon>Proconiini</taxon>
        <taxon>Cuerna</taxon>
    </lineage>
</organism>
<dbReference type="InterPro" id="IPR000618">
    <property type="entry name" value="Insect_cuticle"/>
</dbReference>
<dbReference type="PROSITE" id="PS51155">
    <property type="entry name" value="CHIT_BIND_RR_2"/>
    <property type="match status" value="1"/>
</dbReference>
<proteinExistence type="predicted"/>
<gene>
    <name evidence="4" type="ORF">g.18736</name>
</gene>
<dbReference type="InterPro" id="IPR031311">
    <property type="entry name" value="CHIT_BIND_RR_consensus"/>
</dbReference>
<dbReference type="PRINTS" id="PR00947">
    <property type="entry name" value="CUTICLE"/>
</dbReference>
<dbReference type="AlphaFoldDB" id="A0A1B6GPC6"/>
<keyword evidence="1 2" id="KW-0193">Cuticle</keyword>
<dbReference type="GO" id="GO:0042302">
    <property type="term" value="F:structural constituent of cuticle"/>
    <property type="evidence" value="ECO:0007669"/>
    <property type="project" value="UniProtKB-UniRule"/>
</dbReference>
<dbReference type="GO" id="GO:0031012">
    <property type="term" value="C:extracellular matrix"/>
    <property type="evidence" value="ECO:0007669"/>
    <property type="project" value="TreeGrafter"/>
</dbReference>
<dbReference type="EMBL" id="GECZ01005566">
    <property type="protein sequence ID" value="JAS64203.1"/>
    <property type="molecule type" value="Transcribed_RNA"/>
</dbReference>
<feature type="signal peptide" evidence="3">
    <location>
        <begin position="1"/>
        <end position="17"/>
    </location>
</feature>
<evidence type="ECO:0000256" key="2">
    <source>
        <dbReference type="PROSITE-ProRule" id="PRU00497"/>
    </source>
</evidence>
<reference evidence="4" key="1">
    <citation type="submission" date="2015-11" db="EMBL/GenBank/DDBJ databases">
        <title>De novo transcriptome assembly of four potential Pierce s Disease insect vectors from Arizona vineyards.</title>
        <authorList>
            <person name="Tassone E.E."/>
        </authorList>
    </citation>
    <scope>NUCLEOTIDE SEQUENCE</scope>
</reference>
<sequence length="175" mass="18508">MALKLFVLAVCVAVAHAGVYPAPAAFSYSAPAVRARPYAPAYAAPKVAYAAAPAVYAPAPVYRAPAPAVYHAPAPVYHAPAPAPEPYDPHPQYNYEYSVHDAHTGDVKSQTESRDGDVVHGSYSLVEPDGTRRVVDYTADPHNGFNAVVHKEPAAHPAPAPVVRYAPAAPAYAYH</sequence>
<evidence type="ECO:0000313" key="4">
    <source>
        <dbReference type="EMBL" id="JAS64203.1"/>
    </source>
</evidence>
<name>A0A1B6GPC6_9HEMI</name>